<dbReference type="EMBL" id="JASCTH010000010">
    <property type="protein sequence ID" value="MDI6100368.1"/>
    <property type="molecule type" value="Genomic_DNA"/>
</dbReference>
<protein>
    <submittedName>
        <fullName evidence="8">SigE family RNA polymerase sigma factor</fullName>
    </submittedName>
</protein>
<sequence>MDETARRRFESFARAETDGLLRAAYLLTGDRHHAEDLVQTALAEVATRWRKVDDPAAYARRVLYTQAVSWWRRRRSRVVESLTAELPERQVPAFGEPELSMTLREALGRLTPKQRAVLILRFYEDLSETQTAARLGCRLGTVKSQTRHALRRLRQVAPELASFADPVRPASDRPAGMEVTS</sequence>
<gene>
    <name evidence="8" type="ORF">QLQ12_17310</name>
</gene>
<organism evidence="8 9">
    <name type="scientific">Actinoplanes sandaracinus</name>
    <dbReference type="NCBI Taxonomy" id="3045177"/>
    <lineage>
        <taxon>Bacteria</taxon>
        <taxon>Bacillati</taxon>
        <taxon>Actinomycetota</taxon>
        <taxon>Actinomycetes</taxon>
        <taxon>Micromonosporales</taxon>
        <taxon>Micromonosporaceae</taxon>
        <taxon>Actinoplanes</taxon>
    </lineage>
</organism>
<evidence type="ECO:0000313" key="9">
    <source>
        <dbReference type="Proteomes" id="UP001241758"/>
    </source>
</evidence>
<dbReference type="InterPro" id="IPR013249">
    <property type="entry name" value="RNA_pol_sigma70_r4_t2"/>
</dbReference>
<feature type="domain" description="RNA polymerase sigma factor 70 region 4 type 2" evidence="7">
    <location>
        <begin position="102"/>
        <end position="153"/>
    </location>
</feature>
<proteinExistence type="inferred from homology"/>
<dbReference type="NCBIfam" id="TIGR02937">
    <property type="entry name" value="sigma70-ECF"/>
    <property type="match status" value="1"/>
</dbReference>
<comment type="caution">
    <text evidence="8">The sequence shown here is derived from an EMBL/GenBank/DDBJ whole genome shotgun (WGS) entry which is preliminary data.</text>
</comment>
<evidence type="ECO:0000256" key="5">
    <source>
        <dbReference type="ARBA" id="ARBA00023163"/>
    </source>
</evidence>
<dbReference type="PANTHER" id="PTHR43133:SF50">
    <property type="entry name" value="ECF RNA POLYMERASE SIGMA FACTOR SIGM"/>
    <property type="match status" value="1"/>
</dbReference>
<reference evidence="8 9" key="1">
    <citation type="submission" date="2023-05" db="EMBL/GenBank/DDBJ databases">
        <title>Actinoplanes sp. NEAU-A12 genome sequencing.</title>
        <authorList>
            <person name="Wang Z.-S."/>
        </authorList>
    </citation>
    <scope>NUCLEOTIDE SEQUENCE [LARGE SCALE GENOMIC DNA]</scope>
    <source>
        <strain evidence="8 9">NEAU-A12</strain>
    </source>
</reference>
<evidence type="ECO:0000256" key="4">
    <source>
        <dbReference type="ARBA" id="ARBA00023125"/>
    </source>
</evidence>
<keyword evidence="2" id="KW-0805">Transcription regulation</keyword>
<evidence type="ECO:0000256" key="3">
    <source>
        <dbReference type="ARBA" id="ARBA00023082"/>
    </source>
</evidence>
<comment type="similarity">
    <text evidence="1">Belongs to the sigma-70 factor family. ECF subfamily.</text>
</comment>
<dbReference type="SUPFAM" id="SSF88659">
    <property type="entry name" value="Sigma3 and sigma4 domains of RNA polymerase sigma factors"/>
    <property type="match status" value="1"/>
</dbReference>
<dbReference type="InterPro" id="IPR014284">
    <property type="entry name" value="RNA_pol_sigma-70_dom"/>
</dbReference>
<dbReference type="Gene3D" id="1.10.10.10">
    <property type="entry name" value="Winged helix-like DNA-binding domain superfamily/Winged helix DNA-binding domain"/>
    <property type="match status" value="1"/>
</dbReference>
<dbReference type="InterPro" id="IPR013324">
    <property type="entry name" value="RNA_pol_sigma_r3/r4-like"/>
</dbReference>
<keyword evidence="9" id="KW-1185">Reference proteome</keyword>
<dbReference type="Proteomes" id="UP001241758">
    <property type="component" value="Unassembled WGS sequence"/>
</dbReference>
<dbReference type="PANTHER" id="PTHR43133">
    <property type="entry name" value="RNA POLYMERASE ECF-TYPE SIGMA FACTO"/>
    <property type="match status" value="1"/>
</dbReference>
<evidence type="ECO:0000259" key="7">
    <source>
        <dbReference type="Pfam" id="PF08281"/>
    </source>
</evidence>
<name>A0ABT6WKY4_9ACTN</name>
<accession>A0ABT6WKY4</accession>
<evidence type="ECO:0000313" key="8">
    <source>
        <dbReference type="EMBL" id="MDI6100368.1"/>
    </source>
</evidence>
<dbReference type="NCBIfam" id="TIGR02983">
    <property type="entry name" value="SigE-fam_strep"/>
    <property type="match status" value="1"/>
</dbReference>
<dbReference type="Pfam" id="PF08281">
    <property type="entry name" value="Sigma70_r4_2"/>
    <property type="match status" value="1"/>
</dbReference>
<dbReference type="InterPro" id="IPR036388">
    <property type="entry name" value="WH-like_DNA-bd_sf"/>
</dbReference>
<feature type="domain" description="RNA polymerase sigma-70 region 2" evidence="6">
    <location>
        <begin position="19"/>
        <end position="76"/>
    </location>
</feature>
<evidence type="ECO:0000256" key="2">
    <source>
        <dbReference type="ARBA" id="ARBA00023015"/>
    </source>
</evidence>
<keyword evidence="5" id="KW-0804">Transcription</keyword>
<keyword evidence="4" id="KW-0238">DNA-binding</keyword>
<dbReference type="InterPro" id="IPR007627">
    <property type="entry name" value="RNA_pol_sigma70_r2"/>
</dbReference>
<dbReference type="Pfam" id="PF04542">
    <property type="entry name" value="Sigma70_r2"/>
    <property type="match status" value="1"/>
</dbReference>
<dbReference type="SUPFAM" id="SSF88946">
    <property type="entry name" value="Sigma2 domain of RNA polymerase sigma factors"/>
    <property type="match status" value="1"/>
</dbReference>
<evidence type="ECO:0000259" key="6">
    <source>
        <dbReference type="Pfam" id="PF04542"/>
    </source>
</evidence>
<dbReference type="CDD" id="cd06171">
    <property type="entry name" value="Sigma70_r4"/>
    <property type="match status" value="1"/>
</dbReference>
<dbReference type="Gene3D" id="1.10.1740.10">
    <property type="match status" value="1"/>
</dbReference>
<dbReference type="InterPro" id="IPR039425">
    <property type="entry name" value="RNA_pol_sigma-70-like"/>
</dbReference>
<dbReference type="InterPro" id="IPR013325">
    <property type="entry name" value="RNA_pol_sigma_r2"/>
</dbReference>
<keyword evidence="3" id="KW-0731">Sigma factor</keyword>
<evidence type="ECO:0000256" key="1">
    <source>
        <dbReference type="ARBA" id="ARBA00010641"/>
    </source>
</evidence>
<dbReference type="InterPro" id="IPR014325">
    <property type="entry name" value="RNA_pol_sigma-E_actinobac"/>
</dbReference>